<protein>
    <submittedName>
        <fullName evidence="2">Uncharacterized protein</fullName>
    </submittedName>
</protein>
<reference evidence="2 3" key="1">
    <citation type="journal article" date="2016" name="Mol. Biol. Evol.">
        <title>Comparative Genomics of Early-Diverging Mushroom-Forming Fungi Provides Insights into the Origins of Lignocellulose Decay Capabilities.</title>
        <authorList>
            <person name="Nagy L.G."/>
            <person name="Riley R."/>
            <person name="Tritt A."/>
            <person name="Adam C."/>
            <person name="Daum C."/>
            <person name="Floudas D."/>
            <person name="Sun H."/>
            <person name="Yadav J.S."/>
            <person name="Pangilinan J."/>
            <person name="Larsson K.H."/>
            <person name="Matsuura K."/>
            <person name="Barry K."/>
            <person name="Labutti K."/>
            <person name="Kuo R."/>
            <person name="Ohm R.A."/>
            <person name="Bhattacharya S.S."/>
            <person name="Shirouzu T."/>
            <person name="Yoshinaga Y."/>
            <person name="Martin F.M."/>
            <person name="Grigoriev I.V."/>
            <person name="Hibbett D.S."/>
        </authorList>
    </citation>
    <scope>NUCLEOTIDE SEQUENCE [LARGE SCALE GENOMIC DNA]</scope>
    <source>
        <strain evidence="2 3">93-53</strain>
    </source>
</reference>
<dbReference type="EMBL" id="KV427718">
    <property type="protein sequence ID" value="KZS99770.1"/>
    <property type="molecule type" value="Genomic_DNA"/>
</dbReference>
<feature type="compositionally biased region" description="Acidic residues" evidence="1">
    <location>
        <begin position="41"/>
        <end position="58"/>
    </location>
</feature>
<proteinExistence type="predicted"/>
<dbReference type="AlphaFoldDB" id="A0A165AW45"/>
<evidence type="ECO:0000256" key="1">
    <source>
        <dbReference type="SAM" id="MobiDB-lite"/>
    </source>
</evidence>
<accession>A0A165AW45</accession>
<dbReference type="RefSeq" id="XP_040757511.1">
    <property type="nucleotide sequence ID" value="XM_040913602.1"/>
</dbReference>
<feature type="compositionally biased region" description="Pro residues" evidence="1">
    <location>
        <begin position="91"/>
        <end position="101"/>
    </location>
</feature>
<sequence>MTIDATRTMLGFKVYNWVKTDKKQQFSDDEETDQPLAPLSDADDVEVVDSDEEMDQDEANTSIAPETTPISRDISERAAFEGKETESKPATPKPHPPSMSF</sequence>
<feature type="compositionally biased region" description="Polar residues" evidence="1">
    <location>
        <begin position="59"/>
        <end position="70"/>
    </location>
</feature>
<dbReference type="InParanoid" id="A0A165AW45"/>
<dbReference type="OrthoDB" id="2595509at2759"/>
<dbReference type="GeneID" id="63830630"/>
<feature type="region of interest" description="Disordered" evidence="1">
    <location>
        <begin position="21"/>
        <end position="101"/>
    </location>
</feature>
<evidence type="ECO:0000313" key="3">
    <source>
        <dbReference type="Proteomes" id="UP000076871"/>
    </source>
</evidence>
<keyword evidence="3" id="KW-1185">Reference proteome</keyword>
<evidence type="ECO:0000313" key="2">
    <source>
        <dbReference type="EMBL" id="KZS99770.1"/>
    </source>
</evidence>
<dbReference type="STRING" id="1314785.A0A165AW45"/>
<organism evidence="2 3">
    <name type="scientific">Laetiporus sulphureus 93-53</name>
    <dbReference type="NCBI Taxonomy" id="1314785"/>
    <lineage>
        <taxon>Eukaryota</taxon>
        <taxon>Fungi</taxon>
        <taxon>Dikarya</taxon>
        <taxon>Basidiomycota</taxon>
        <taxon>Agaricomycotina</taxon>
        <taxon>Agaricomycetes</taxon>
        <taxon>Polyporales</taxon>
        <taxon>Laetiporus</taxon>
    </lineage>
</organism>
<feature type="compositionally biased region" description="Basic and acidic residues" evidence="1">
    <location>
        <begin position="73"/>
        <end position="87"/>
    </location>
</feature>
<gene>
    <name evidence="2" type="ORF">LAESUDRAFT_765207</name>
</gene>
<dbReference type="Proteomes" id="UP000076871">
    <property type="component" value="Unassembled WGS sequence"/>
</dbReference>
<name>A0A165AW45_9APHY</name>